<dbReference type="InterPro" id="IPR036734">
    <property type="entry name" value="Neur_chan_lig-bd_sf"/>
</dbReference>
<dbReference type="RefSeq" id="XP_003738783.2">
    <property type="nucleotide sequence ID" value="XM_003738735.2"/>
</dbReference>
<keyword evidence="7" id="KW-0675">Receptor</keyword>
<reference evidence="7" key="1">
    <citation type="submission" date="2025-08" db="UniProtKB">
        <authorList>
            <consortium name="RefSeq"/>
        </authorList>
    </citation>
    <scope>IDENTIFICATION</scope>
</reference>
<organism evidence="6 7">
    <name type="scientific">Galendromus occidentalis</name>
    <name type="common">western predatory mite</name>
    <dbReference type="NCBI Taxonomy" id="34638"/>
    <lineage>
        <taxon>Eukaryota</taxon>
        <taxon>Metazoa</taxon>
        <taxon>Ecdysozoa</taxon>
        <taxon>Arthropoda</taxon>
        <taxon>Chelicerata</taxon>
        <taxon>Arachnida</taxon>
        <taxon>Acari</taxon>
        <taxon>Parasitiformes</taxon>
        <taxon>Mesostigmata</taxon>
        <taxon>Gamasina</taxon>
        <taxon>Phytoseioidea</taxon>
        <taxon>Phytoseiidae</taxon>
        <taxon>Typhlodrominae</taxon>
        <taxon>Galendromus</taxon>
    </lineage>
</organism>
<evidence type="ECO:0000256" key="3">
    <source>
        <dbReference type="SAM" id="Phobius"/>
    </source>
</evidence>
<keyword evidence="3" id="KW-0812">Transmembrane</keyword>
<dbReference type="GO" id="GO:0004888">
    <property type="term" value="F:transmembrane signaling receptor activity"/>
    <property type="evidence" value="ECO:0007669"/>
    <property type="project" value="InterPro"/>
</dbReference>
<keyword evidence="3" id="KW-1133">Transmembrane helix</keyword>
<dbReference type="Proteomes" id="UP000694867">
    <property type="component" value="Unplaced"/>
</dbReference>
<evidence type="ECO:0000313" key="6">
    <source>
        <dbReference type="Proteomes" id="UP000694867"/>
    </source>
</evidence>
<dbReference type="Gene3D" id="2.70.170.10">
    <property type="entry name" value="Neurotransmitter-gated ion-channel ligand-binding domain"/>
    <property type="match status" value="1"/>
</dbReference>
<dbReference type="PANTHER" id="PTHR18945">
    <property type="entry name" value="NEUROTRANSMITTER GATED ION CHANNEL"/>
    <property type="match status" value="1"/>
</dbReference>
<dbReference type="GO" id="GO:0005230">
    <property type="term" value="F:extracellular ligand-gated monoatomic ion channel activity"/>
    <property type="evidence" value="ECO:0007669"/>
    <property type="project" value="InterPro"/>
</dbReference>
<dbReference type="InterPro" id="IPR018000">
    <property type="entry name" value="Neurotransmitter_ion_chnl_CS"/>
</dbReference>
<feature type="transmembrane region" description="Helical" evidence="3">
    <location>
        <begin position="239"/>
        <end position="259"/>
    </location>
</feature>
<dbReference type="GeneID" id="100907781"/>
<evidence type="ECO:0000256" key="1">
    <source>
        <dbReference type="ARBA" id="ARBA00004141"/>
    </source>
</evidence>
<protein>
    <submittedName>
        <fullName evidence="7">5-hydroxytryptamine receptor 3A</fullName>
    </submittedName>
</protein>
<keyword evidence="2 3" id="KW-0472">Membrane</keyword>
<keyword evidence="4" id="KW-0732">Signal</keyword>
<dbReference type="InterPro" id="IPR006202">
    <property type="entry name" value="Neur_chan_lig-bd"/>
</dbReference>
<evidence type="ECO:0000256" key="2">
    <source>
        <dbReference type="ARBA" id="ARBA00023136"/>
    </source>
</evidence>
<accession>A0AAJ6QNH5</accession>
<evidence type="ECO:0000313" key="7">
    <source>
        <dbReference type="RefSeq" id="XP_003738783.2"/>
    </source>
</evidence>
<feature type="signal peptide" evidence="4">
    <location>
        <begin position="1"/>
        <end position="18"/>
    </location>
</feature>
<dbReference type="PROSITE" id="PS00236">
    <property type="entry name" value="NEUROTR_ION_CHANNEL"/>
    <property type="match status" value="1"/>
</dbReference>
<evidence type="ECO:0000256" key="4">
    <source>
        <dbReference type="SAM" id="SignalP"/>
    </source>
</evidence>
<dbReference type="Pfam" id="PF02931">
    <property type="entry name" value="Neur_chan_LBD"/>
    <property type="match status" value="1"/>
</dbReference>
<comment type="subcellular location">
    <subcellularLocation>
        <location evidence="1">Membrane</location>
        <topology evidence="1">Multi-pass membrane protein</topology>
    </subcellularLocation>
</comment>
<dbReference type="KEGG" id="goe:100907781"/>
<dbReference type="InterPro" id="IPR006201">
    <property type="entry name" value="Neur_channel"/>
</dbReference>
<feature type="domain" description="Neurotransmitter-gated ion-channel ligand-binding" evidence="5">
    <location>
        <begin position="51"/>
        <end position="236"/>
    </location>
</feature>
<dbReference type="AlphaFoldDB" id="A0AAJ6QNH5"/>
<feature type="transmembrane region" description="Helical" evidence="3">
    <location>
        <begin position="296"/>
        <end position="316"/>
    </location>
</feature>
<evidence type="ECO:0000259" key="5">
    <source>
        <dbReference type="Pfam" id="PF02931"/>
    </source>
</evidence>
<name>A0AAJ6QNH5_9ACAR</name>
<sequence>MRVVVLLECIFLVLLLRAKLPENSAKAELMNKNATLAGEIIAFKRKLRTSKEYSSLVPPFDATKKTLHITKFLSFEDEFLIDPEKHLVWFTITDCDNWKDSRLEWEVEDAHVEDLLITSYTTWRPYSYYSAQRKRLFAYPSYLEHSGNIISCDAYQVALPCTFDMWDFPSDVHECVLTAYSPYYHIDEIVYDVMVTGSEPNSEWKIDERSKVQSAFYPGQGNFSEIVVDFQLRRRPHLYGARVYLPLWSVMILSFLILFSPEESRVATSSLLLVTAFLQHGFLLSLVKGSTSTPKIVLFSSCLVTTTCCIAAVATFRAQQQKGLSSPLAQFSSRFVWIENFGLKAICLILAGVLSLL</sequence>
<dbReference type="SUPFAM" id="SSF63712">
    <property type="entry name" value="Nicotinic receptor ligand binding domain-like"/>
    <property type="match status" value="1"/>
</dbReference>
<keyword evidence="6" id="KW-1185">Reference proteome</keyword>
<feature type="chain" id="PRO_5042545736" evidence="4">
    <location>
        <begin position="19"/>
        <end position="357"/>
    </location>
</feature>
<feature type="transmembrane region" description="Helical" evidence="3">
    <location>
        <begin position="271"/>
        <end position="290"/>
    </location>
</feature>
<feature type="transmembrane region" description="Helical" evidence="3">
    <location>
        <begin position="337"/>
        <end position="356"/>
    </location>
</feature>
<gene>
    <name evidence="7" type="primary">LOC100907781</name>
</gene>
<dbReference type="GO" id="GO:0016020">
    <property type="term" value="C:membrane"/>
    <property type="evidence" value="ECO:0007669"/>
    <property type="project" value="UniProtKB-SubCell"/>
</dbReference>
<proteinExistence type="predicted"/>